<dbReference type="Proteomes" id="UP000051497">
    <property type="component" value="Unassembled WGS sequence"/>
</dbReference>
<organism evidence="1">
    <name type="scientific">Candidatus Berkiella aquae</name>
    <dbReference type="NCBI Taxonomy" id="295108"/>
    <lineage>
        <taxon>Bacteria</taxon>
        <taxon>Pseudomonadati</taxon>
        <taxon>Pseudomonadota</taxon>
        <taxon>Gammaproteobacteria</taxon>
        <taxon>Candidatus Berkiellales</taxon>
        <taxon>Candidatus Berkiellaceae</taxon>
        <taxon>Candidatus Berkiella</taxon>
    </lineage>
</organism>
<evidence type="ECO:0000313" key="2">
    <source>
        <dbReference type="EMBL" id="MCS5710337.1"/>
    </source>
</evidence>
<protein>
    <submittedName>
        <fullName evidence="1">Uncharacterized protein</fullName>
    </submittedName>
</protein>
<reference evidence="2" key="3">
    <citation type="submission" date="2021-06" db="EMBL/GenBank/DDBJ databases">
        <title>Genomic Description and Analysis of Intracellular Bacteria, Candidatus Berkiella cookevillensis and Candidatus Berkiella aquae.</title>
        <authorList>
            <person name="Kidane D.T."/>
            <person name="Mehari Y.T."/>
            <person name="Rice F.C."/>
            <person name="Arivett B.A."/>
            <person name="Farone A.L."/>
            <person name="Berk S.G."/>
            <person name="Farone M.B."/>
        </authorList>
    </citation>
    <scope>NUCLEOTIDE SEQUENCE</scope>
    <source>
        <strain evidence="2">HT99</strain>
    </source>
</reference>
<reference evidence="2" key="2">
    <citation type="journal article" date="2016" name="Genome Announc.">
        <title>Draft Genome Sequences of Two Novel Amoeba-Resistant Intranuclear Bacteria, 'Candidatus Berkiella cookevillensis' and 'Candidatus Berkiella aquae'.</title>
        <authorList>
            <person name="Mehari Y.T."/>
            <person name="Arivett B.A."/>
            <person name="Farone A.L."/>
            <person name="Gunderson J.H."/>
            <person name="Farone M.B."/>
        </authorList>
    </citation>
    <scope>NUCLEOTIDE SEQUENCE</scope>
    <source>
        <strain evidence="2">HT99</strain>
    </source>
</reference>
<evidence type="ECO:0000313" key="3">
    <source>
        <dbReference type="Proteomes" id="UP000051497"/>
    </source>
</evidence>
<dbReference type="EMBL" id="LKAJ02000001">
    <property type="protein sequence ID" value="MCS5710337.1"/>
    <property type="molecule type" value="Genomic_DNA"/>
</dbReference>
<dbReference type="RefSeq" id="WP_139016576.1">
    <property type="nucleotide sequence ID" value="NZ_LKAJ02000001.1"/>
</dbReference>
<keyword evidence="3" id="KW-1185">Reference proteome</keyword>
<accession>A0A0Q9YMJ0</accession>
<proteinExistence type="predicted"/>
<dbReference type="AlphaFoldDB" id="A0A0Q9YMJ0"/>
<dbReference type="EMBL" id="LKAJ01000003">
    <property type="protein sequence ID" value="KRG21974.1"/>
    <property type="molecule type" value="Genomic_DNA"/>
</dbReference>
<reference evidence="1" key="1">
    <citation type="submission" date="2015-09" db="EMBL/GenBank/DDBJ databases">
        <title>Draft Genome Sequences of Two Novel Amoeba-resistant Intranuclear Bacteria, Candidatus Berkiella cookevillensis and Candidatus Berkiella aquae.</title>
        <authorList>
            <person name="Mehari Y.T."/>
            <person name="Arivett B.A."/>
            <person name="Farone A.L."/>
            <person name="Gunderson J.H."/>
            <person name="Farone M.B."/>
        </authorList>
    </citation>
    <scope>NUCLEOTIDE SEQUENCE [LARGE SCALE GENOMIC DNA]</scope>
    <source>
        <strain evidence="1">HT99</strain>
    </source>
</reference>
<sequence length="73" mass="8423">MRRHILVFNIYTRYFPDNVVTQQNSATYLNQDICSNMSKKSMRSLQNKEREAQQGLVLSPRCAASEAQSLQRG</sequence>
<comment type="caution">
    <text evidence="1">The sequence shown here is derived from an EMBL/GenBank/DDBJ whole genome shotgun (WGS) entry which is preliminary data.</text>
</comment>
<name>A0A0Q9YMJ0_9GAMM</name>
<gene>
    <name evidence="2" type="ORF">HT99x_002765</name>
    <name evidence="1" type="ORF">HT99x_01168</name>
</gene>
<evidence type="ECO:0000313" key="1">
    <source>
        <dbReference type="EMBL" id="KRG21974.1"/>
    </source>
</evidence>